<keyword evidence="6" id="KW-0408">Iron</keyword>
<dbReference type="EMBL" id="CP048711">
    <property type="protein sequence ID" value="QIB64539.1"/>
    <property type="molecule type" value="Genomic_DNA"/>
</dbReference>
<reference evidence="15 16" key="1">
    <citation type="submission" date="2020-02" db="EMBL/GenBank/DDBJ databases">
        <title>Genome sequencing for Kineobactrum sp. M2.</title>
        <authorList>
            <person name="Park S.-J."/>
        </authorList>
    </citation>
    <scope>NUCLEOTIDE SEQUENCE [LARGE SCALE GENOMIC DNA]</scope>
    <source>
        <strain evidence="15 16">M2</strain>
    </source>
</reference>
<dbReference type="CDD" id="cd01347">
    <property type="entry name" value="ligand_gated_channel"/>
    <property type="match status" value="1"/>
</dbReference>
<feature type="domain" description="Secretin/TonB short N-terminal" evidence="14">
    <location>
        <begin position="50"/>
        <end position="101"/>
    </location>
</feature>
<dbReference type="InterPro" id="IPR036942">
    <property type="entry name" value="Beta-barrel_TonB_sf"/>
</dbReference>
<proteinExistence type="inferred from homology"/>
<dbReference type="InterPro" id="IPR012910">
    <property type="entry name" value="Plug_dom"/>
</dbReference>
<dbReference type="Gene3D" id="3.55.50.30">
    <property type="match status" value="1"/>
</dbReference>
<keyword evidence="9 11" id="KW-0472">Membrane</keyword>
<keyword evidence="3 11" id="KW-1134">Transmembrane beta strand</keyword>
<dbReference type="Proteomes" id="UP000477680">
    <property type="component" value="Chromosome"/>
</dbReference>
<dbReference type="Gene3D" id="2.40.170.20">
    <property type="entry name" value="TonB-dependent receptor, beta-barrel domain"/>
    <property type="match status" value="1"/>
</dbReference>
<keyword evidence="8 12" id="KW-0798">TonB box</keyword>
<dbReference type="KEGG" id="kim:G3T16_03120"/>
<evidence type="ECO:0000259" key="14">
    <source>
        <dbReference type="SMART" id="SM00965"/>
    </source>
</evidence>
<sequence length="827" mass="89433">MWGRAAILALLISGVPAPQGMAAGEPRQDLAIAAGSLERALLAIARQTGVQIIFSSELVQDLASPSLQGQYSLDSALQAALEGSGLVARRVARQVVVIEPRAAIVIDGESESEPEPEPTAVAAVTREEVIVTASRRPGRMQSTPIGLSVLTNAGLERRGADGVADFGRLLPGVMLFQANRNRGVFTIRGIATNVFGSNSQDPVSVYLNETPLVDSFGAVVQPDLRLFDIARVEVLRGPQGTLFGSGALGGTVRIITNKPDAGAPDALARVDLGHTRGGGWRQRYDAMVNLPLVADELALRLVGYYRDEAGWVRNIRLGTDNSTRDWGGRAALRWQPGERLALNLELVHQDSQPQDGDSWDPSLGRFSKSSLIPEARPSTLSNYHLAIDYEIPGLASLLSATSYQESGTAVYTQGSSLSGLDVPLLAEHDPWRTRFFTQEFRLVGDHHPQLDWVAGAAFVDRRSLVHFNIRLPGLARELGRALPTENLISSVIRQQSRELAVFGDLGYQLTQRWRLFAGARVFDTRVHYREPRRQVLDLDGLALQELALANDNRDNGLTWRAGLSFAPAANIMLYGSISKGYRIGQVNPNQAAAGGSPPGQEIPEGYEPDTTLNYEIGLKSGWFNQRLLLNLAAYHIDWDNIQIDASRPSDGLSFVTNAGRAVSRGLELELATKPAPGFSADLAVTLQDASIQSIGLGDGLRSGARAGDTLPGSADFKVAGSLQYEWQSGHGRQLYARLDAQYVGASPAWFSDSAGSAAPAGGTPPRNAAYSNVNLGLGIVARHWQLGFYIENLINNDDQLLRNRYAGGSRVNSLRPRTIGTRLKFFY</sequence>
<keyword evidence="2 11" id="KW-0813">Transport</keyword>
<dbReference type="SMART" id="SM00965">
    <property type="entry name" value="STN"/>
    <property type="match status" value="1"/>
</dbReference>
<evidence type="ECO:0000256" key="6">
    <source>
        <dbReference type="ARBA" id="ARBA00023004"/>
    </source>
</evidence>
<protein>
    <submittedName>
        <fullName evidence="15">TonB-dependent receptor</fullName>
    </submittedName>
</protein>
<comment type="subcellular location">
    <subcellularLocation>
        <location evidence="1 11">Cell outer membrane</location>
        <topology evidence="1 11">Multi-pass membrane protein</topology>
    </subcellularLocation>
</comment>
<dbReference type="PANTHER" id="PTHR32552:SF81">
    <property type="entry name" value="TONB-DEPENDENT OUTER MEMBRANE RECEPTOR"/>
    <property type="match status" value="1"/>
</dbReference>
<feature type="chain" id="PRO_5025586537" evidence="13">
    <location>
        <begin position="23"/>
        <end position="827"/>
    </location>
</feature>
<evidence type="ECO:0000256" key="10">
    <source>
        <dbReference type="ARBA" id="ARBA00023237"/>
    </source>
</evidence>
<evidence type="ECO:0000313" key="15">
    <source>
        <dbReference type="EMBL" id="QIB64539.1"/>
    </source>
</evidence>
<keyword evidence="10 11" id="KW-0998">Cell outer membrane</keyword>
<dbReference type="SUPFAM" id="SSF56935">
    <property type="entry name" value="Porins"/>
    <property type="match status" value="1"/>
</dbReference>
<evidence type="ECO:0000256" key="11">
    <source>
        <dbReference type="PROSITE-ProRule" id="PRU01360"/>
    </source>
</evidence>
<keyword evidence="15" id="KW-0675">Receptor</keyword>
<dbReference type="GO" id="GO:0006826">
    <property type="term" value="P:iron ion transport"/>
    <property type="evidence" value="ECO:0007669"/>
    <property type="project" value="UniProtKB-KW"/>
</dbReference>
<evidence type="ECO:0000256" key="4">
    <source>
        <dbReference type="ARBA" id="ARBA00022496"/>
    </source>
</evidence>
<evidence type="ECO:0000256" key="9">
    <source>
        <dbReference type="ARBA" id="ARBA00023136"/>
    </source>
</evidence>
<evidence type="ECO:0000256" key="3">
    <source>
        <dbReference type="ARBA" id="ARBA00022452"/>
    </source>
</evidence>
<accession>A0A6C0TYU1</accession>
<dbReference type="InterPro" id="IPR039426">
    <property type="entry name" value="TonB-dep_rcpt-like"/>
</dbReference>
<evidence type="ECO:0000256" key="12">
    <source>
        <dbReference type="RuleBase" id="RU003357"/>
    </source>
</evidence>
<evidence type="ECO:0000256" key="7">
    <source>
        <dbReference type="ARBA" id="ARBA00023065"/>
    </source>
</evidence>
<keyword evidence="4" id="KW-0410">Iron transport</keyword>
<dbReference type="InterPro" id="IPR011662">
    <property type="entry name" value="Secretin/TonB_short_N"/>
</dbReference>
<dbReference type="AlphaFoldDB" id="A0A6C0TYU1"/>
<evidence type="ECO:0000256" key="1">
    <source>
        <dbReference type="ARBA" id="ARBA00004571"/>
    </source>
</evidence>
<evidence type="ECO:0000256" key="8">
    <source>
        <dbReference type="ARBA" id="ARBA00023077"/>
    </source>
</evidence>
<comment type="similarity">
    <text evidence="11 12">Belongs to the TonB-dependent receptor family.</text>
</comment>
<gene>
    <name evidence="15" type="ORF">G3T16_03120</name>
</gene>
<dbReference type="GO" id="GO:0009279">
    <property type="term" value="C:cell outer membrane"/>
    <property type="evidence" value="ECO:0007669"/>
    <property type="project" value="UniProtKB-SubCell"/>
</dbReference>
<dbReference type="Pfam" id="PF00593">
    <property type="entry name" value="TonB_dep_Rec_b-barrel"/>
    <property type="match status" value="1"/>
</dbReference>
<dbReference type="Pfam" id="PF07660">
    <property type="entry name" value="STN"/>
    <property type="match status" value="1"/>
</dbReference>
<evidence type="ECO:0000256" key="13">
    <source>
        <dbReference type="SAM" id="SignalP"/>
    </source>
</evidence>
<keyword evidence="5 11" id="KW-0812">Transmembrane</keyword>
<evidence type="ECO:0000256" key="2">
    <source>
        <dbReference type="ARBA" id="ARBA00022448"/>
    </source>
</evidence>
<keyword evidence="16" id="KW-1185">Reference proteome</keyword>
<keyword evidence="7" id="KW-0406">Ion transport</keyword>
<dbReference type="PANTHER" id="PTHR32552">
    <property type="entry name" value="FERRICHROME IRON RECEPTOR-RELATED"/>
    <property type="match status" value="1"/>
</dbReference>
<evidence type="ECO:0000313" key="16">
    <source>
        <dbReference type="Proteomes" id="UP000477680"/>
    </source>
</evidence>
<dbReference type="RefSeq" id="WP_163493789.1">
    <property type="nucleotide sequence ID" value="NZ_CP048711.1"/>
</dbReference>
<dbReference type="Pfam" id="PF07715">
    <property type="entry name" value="Plug"/>
    <property type="match status" value="1"/>
</dbReference>
<dbReference type="InterPro" id="IPR000531">
    <property type="entry name" value="Beta-barrel_TonB"/>
</dbReference>
<keyword evidence="13" id="KW-0732">Signal</keyword>
<name>A0A6C0TYU1_9GAMM</name>
<feature type="signal peptide" evidence="13">
    <location>
        <begin position="1"/>
        <end position="22"/>
    </location>
</feature>
<evidence type="ECO:0000256" key="5">
    <source>
        <dbReference type="ARBA" id="ARBA00022692"/>
    </source>
</evidence>
<dbReference type="PROSITE" id="PS52016">
    <property type="entry name" value="TONB_DEPENDENT_REC_3"/>
    <property type="match status" value="1"/>
</dbReference>
<organism evidence="15 16">
    <name type="scientific">Kineobactrum salinum</name>
    <dbReference type="NCBI Taxonomy" id="2708301"/>
    <lineage>
        <taxon>Bacteria</taxon>
        <taxon>Pseudomonadati</taxon>
        <taxon>Pseudomonadota</taxon>
        <taxon>Gammaproteobacteria</taxon>
        <taxon>Cellvibrionales</taxon>
        <taxon>Halieaceae</taxon>
        <taxon>Kineobactrum</taxon>
    </lineage>
</organism>